<feature type="compositionally biased region" description="Pro residues" evidence="1">
    <location>
        <begin position="103"/>
        <end position="113"/>
    </location>
</feature>
<protein>
    <submittedName>
        <fullName evidence="2">Uncharacterized protein</fullName>
    </submittedName>
</protein>
<dbReference type="EMBL" id="JACAGB010000027">
    <property type="protein sequence ID" value="KAF6301329.1"/>
    <property type="molecule type" value="Genomic_DNA"/>
</dbReference>
<name>A0A7J7TKR2_PIPKU</name>
<comment type="caution">
    <text evidence="2">The sequence shown here is derived from an EMBL/GenBank/DDBJ whole genome shotgun (WGS) entry which is preliminary data.</text>
</comment>
<feature type="region of interest" description="Disordered" evidence="1">
    <location>
        <begin position="98"/>
        <end position="117"/>
    </location>
</feature>
<dbReference type="Proteomes" id="UP000558488">
    <property type="component" value="Unassembled WGS sequence"/>
</dbReference>
<dbReference type="AlphaFoldDB" id="A0A7J7TKR2"/>
<feature type="compositionally biased region" description="Low complexity" evidence="1">
    <location>
        <begin position="19"/>
        <end position="32"/>
    </location>
</feature>
<gene>
    <name evidence="2" type="ORF">mPipKuh1_009336</name>
</gene>
<keyword evidence="3" id="KW-1185">Reference proteome</keyword>
<feature type="region of interest" description="Disordered" evidence="1">
    <location>
        <begin position="1"/>
        <end position="41"/>
    </location>
</feature>
<accession>A0A7J7TKR2</accession>
<reference evidence="2 3" key="1">
    <citation type="journal article" date="2020" name="Nature">
        <title>Six reference-quality genomes reveal evolution of bat adaptations.</title>
        <authorList>
            <person name="Jebb D."/>
            <person name="Huang Z."/>
            <person name="Pippel M."/>
            <person name="Hughes G.M."/>
            <person name="Lavrichenko K."/>
            <person name="Devanna P."/>
            <person name="Winkler S."/>
            <person name="Jermiin L.S."/>
            <person name="Skirmuntt E.C."/>
            <person name="Katzourakis A."/>
            <person name="Burkitt-Gray L."/>
            <person name="Ray D.A."/>
            <person name="Sullivan K.A.M."/>
            <person name="Roscito J.G."/>
            <person name="Kirilenko B.M."/>
            <person name="Davalos L.M."/>
            <person name="Corthals A.P."/>
            <person name="Power M.L."/>
            <person name="Jones G."/>
            <person name="Ransome R.D."/>
            <person name="Dechmann D.K.N."/>
            <person name="Locatelli A.G."/>
            <person name="Puechmaille S.J."/>
            <person name="Fedrigo O."/>
            <person name="Jarvis E.D."/>
            <person name="Hiller M."/>
            <person name="Vernes S.C."/>
            <person name="Myers E.W."/>
            <person name="Teeling E.C."/>
        </authorList>
    </citation>
    <scope>NUCLEOTIDE SEQUENCE [LARGE SCALE GENOMIC DNA]</scope>
    <source>
        <strain evidence="2">MPipKuh1</strain>
        <tissue evidence="2">Flight muscle</tissue>
    </source>
</reference>
<evidence type="ECO:0000313" key="2">
    <source>
        <dbReference type="EMBL" id="KAF6301329.1"/>
    </source>
</evidence>
<evidence type="ECO:0000256" key="1">
    <source>
        <dbReference type="SAM" id="MobiDB-lite"/>
    </source>
</evidence>
<feature type="compositionally biased region" description="Low complexity" evidence="1">
    <location>
        <begin position="1"/>
        <end position="11"/>
    </location>
</feature>
<organism evidence="2 3">
    <name type="scientific">Pipistrellus kuhlii</name>
    <name type="common">Kuhl's pipistrelle</name>
    <dbReference type="NCBI Taxonomy" id="59472"/>
    <lineage>
        <taxon>Eukaryota</taxon>
        <taxon>Metazoa</taxon>
        <taxon>Chordata</taxon>
        <taxon>Craniata</taxon>
        <taxon>Vertebrata</taxon>
        <taxon>Euteleostomi</taxon>
        <taxon>Mammalia</taxon>
        <taxon>Eutheria</taxon>
        <taxon>Laurasiatheria</taxon>
        <taxon>Chiroptera</taxon>
        <taxon>Yangochiroptera</taxon>
        <taxon>Vespertilionidae</taxon>
        <taxon>Pipistrellus</taxon>
    </lineage>
</organism>
<sequence>MSPVLGFSSVGSGVGGGVQSSLEPQSPSPSGQYRGTADRPFSVRSVRASGTSFRLSPGFRLTARLPMAEPESPGSGLKLEIRAVGGPAQSEFCLLSARERPPGTRPPSSPAPSSPRAACLRTLGFSSSSAPPSGFLLASHCRISSQSTFL</sequence>
<proteinExistence type="predicted"/>
<evidence type="ECO:0000313" key="3">
    <source>
        <dbReference type="Proteomes" id="UP000558488"/>
    </source>
</evidence>